<dbReference type="SUPFAM" id="SSF52317">
    <property type="entry name" value="Class I glutamine amidotransferase-like"/>
    <property type="match status" value="1"/>
</dbReference>
<dbReference type="EMBL" id="VIGX01000317">
    <property type="protein sequence ID" value="TWS19350.1"/>
    <property type="molecule type" value="Genomic_DNA"/>
</dbReference>
<evidence type="ECO:0000256" key="1">
    <source>
        <dbReference type="ARBA" id="ARBA00022962"/>
    </source>
</evidence>
<dbReference type="GO" id="GO:0019856">
    <property type="term" value="P:pyrimidine nucleobase biosynthetic process"/>
    <property type="evidence" value="ECO:0007669"/>
    <property type="project" value="TreeGrafter"/>
</dbReference>
<dbReference type="UniPathway" id="UPA00159">
    <property type="reaction ID" value="UER00277"/>
</dbReference>
<keyword evidence="4" id="KW-1185">Reference proteome</keyword>
<evidence type="ECO:0000259" key="2">
    <source>
        <dbReference type="Pfam" id="PF06418"/>
    </source>
</evidence>
<dbReference type="GO" id="GO:0005829">
    <property type="term" value="C:cytosol"/>
    <property type="evidence" value="ECO:0007669"/>
    <property type="project" value="TreeGrafter"/>
</dbReference>
<dbReference type="InterPro" id="IPR004468">
    <property type="entry name" value="CTP_synthase"/>
</dbReference>
<dbReference type="Pfam" id="PF06418">
    <property type="entry name" value="CTP_synth_N"/>
    <property type="match status" value="1"/>
</dbReference>
<keyword evidence="1" id="KW-0315">Glutamine amidotransferase</keyword>
<proteinExistence type="predicted"/>
<dbReference type="InterPro" id="IPR017456">
    <property type="entry name" value="CTP_synthase_N"/>
</dbReference>
<organism evidence="3 4">
    <name type="scientific">Tsukamurella conjunctivitidis</name>
    <dbReference type="NCBI Taxonomy" id="2592068"/>
    <lineage>
        <taxon>Bacteria</taxon>
        <taxon>Bacillati</taxon>
        <taxon>Actinomycetota</taxon>
        <taxon>Actinomycetes</taxon>
        <taxon>Mycobacteriales</taxon>
        <taxon>Tsukamurellaceae</taxon>
        <taxon>Tsukamurella</taxon>
    </lineage>
</organism>
<name>A0A5C5R8R0_9ACTN</name>
<comment type="caution">
    <text evidence="3">The sequence shown here is derived from an EMBL/GenBank/DDBJ whole genome shotgun (WGS) entry which is preliminary data.</text>
</comment>
<dbReference type="Gene3D" id="3.40.50.300">
    <property type="entry name" value="P-loop containing nucleotide triphosphate hydrolases"/>
    <property type="match status" value="1"/>
</dbReference>
<dbReference type="SUPFAM" id="SSF52540">
    <property type="entry name" value="P-loop containing nucleoside triphosphate hydrolases"/>
    <property type="match status" value="1"/>
</dbReference>
<dbReference type="Proteomes" id="UP000319375">
    <property type="component" value="Unassembled WGS sequence"/>
</dbReference>
<feature type="non-terminal residue" evidence="3">
    <location>
        <position position="1"/>
    </location>
</feature>
<dbReference type="PANTHER" id="PTHR11550:SF0">
    <property type="entry name" value="CTP SYNTHASE-RELATED"/>
    <property type="match status" value="1"/>
</dbReference>
<evidence type="ECO:0000313" key="3">
    <source>
        <dbReference type="EMBL" id="TWS19350.1"/>
    </source>
</evidence>
<sequence>TKPTQHSVASLRSIGIQPDALVLRSEHEVPEPVKKKVALMCDVDREAVVVCRDASSIYEIPRVLHAEGLDAFLVRRLSVPFHDVDWTRWDGLLERVREPRSEVEVALVGKYIDLHDAYLSVSEALKAGGFAHRARVKIRWVPADTCETLDGAGRSLGGVDAILVPGGFGV</sequence>
<feature type="non-terminal residue" evidence="3">
    <location>
        <position position="170"/>
    </location>
</feature>
<dbReference type="InterPro" id="IPR029062">
    <property type="entry name" value="Class_I_gatase-like"/>
</dbReference>
<evidence type="ECO:0000313" key="4">
    <source>
        <dbReference type="Proteomes" id="UP000319375"/>
    </source>
</evidence>
<reference evidence="3 4" key="1">
    <citation type="submission" date="2019-06" db="EMBL/GenBank/DDBJ databases">
        <title>Tsukamurella conjunctivitidis sp. nov., Tsukamurella assacharolytica sp. nov. and Tsukamurella sputae sp. nov. isolated from patients with conjunctivitis, bacteraemia (lymphoma) and respiratory infection (sputum) in Hong Kong.</title>
        <authorList>
            <person name="Teng J.L.L."/>
            <person name="Lee H.H."/>
            <person name="Fong J.Y.H."/>
            <person name="Fok K.M.N."/>
            <person name="Lau S.K.P."/>
            <person name="Woo P.C.Y."/>
        </authorList>
    </citation>
    <scope>NUCLEOTIDE SEQUENCE [LARGE SCALE GENOMIC DNA]</scope>
    <source>
        <strain evidence="3 4">HKU72</strain>
    </source>
</reference>
<dbReference type="GO" id="GO:0003883">
    <property type="term" value="F:CTP synthase activity"/>
    <property type="evidence" value="ECO:0007669"/>
    <property type="project" value="InterPro"/>
</dbReference>
<dbReference type="GO" id="GO:0044210">
    <property type="term" value="P:'de novo' CTP biosynthetic process"/>
    <property type="evidence" value="ECO:0007669"/>
    <property type="project" value="UniProtKB-UniPathway"/>
</dbReference>
<accession>A0A5C5R8R0</accession>
<feature type="domain" description="CTP synthase N-terminal" evidence="2">
    <location>
        <begin position="1"/>
        <end position="78"/>
    </location>
</feature>
<dbReference type="AlphaFoldDB" id="A0A5C5R8R0"/>
<dbReference type="InterPro" id="IPR027417">
    <property type="entry name" value="P-loop_NTPase"/>
</dbReference>
<gene>
    <name evidence="3" type="ORF">FK530_25575</name>
</gene>
<protein>
    <submittedName>
        <fullName evidence="3">CTP synthase</fullName>
    </submittedName>
</protein>
<dbReference type="PANTHER" id="PTHR11550">
    <property type="entry name" value="CTP SYNTHASE"/>
    <property type="match status" value="1"/>
</dbReference>
<dbReference type="GO" id="GO:0042802">
    <property type="term" value="F:identical protein binding"/>
    <property type="evidence" value="ECO:0007669"/>
    <property type="project" value="TreeGrafter"/>
</dbReference>
<dbReference type="Gene3D" id="3.40.50.880">
    <property type="match status" value="1"/>
</dbReference>